<dbReference type="EMBL" id="CP012333">
    <property type="protein sequence ID" value="AKU96459.1"/>
    <property type="molecule type" value="Genomic_DNA"/>
</dbReference>
<dbReference type="Proteomes" id="UP000064967">
    <property type="component" value="Chromosome"/>
</dbReference>
<dbReference type="STRING" id="1391654.AKJ09_03123"/>
<feature type="compositionally biased region" description="Polar residues" evidence="1">
    <location>
        <begin position="57"/>
        <end position="70"/>
    </location>
</feature>
<keyword evidence="3" id="KW-1185">Reference proteome</keyword>
<evidence type="ECO:0000313" key="3">
    <source>
        <dbReference type="Proteomes" id="UP000064967"/>
    </source>
</evidence>
<dbReference type="AlphaFoldDB" id="A0A0K1PTK0"/>
<gene>
    <name evidence="2" type="ORF">AKJ09_03123</name>
</gene>
<name>A0A0K1PTK0_9BACT</name>
<dbReference type="KEGG" id="llu:AKJ09_03123"/>
<accession>A0A0K1PTK0</accession>
<evidence type="ECO:0000256" key="1">
    <source>
        <dbReference type="SAM" id="MobiDB-lite"/>
    </source>
</evidence>
<evidence type="ECO:0000313" key="2">
    <source>
        <dbReference type="EMBL" id="AKU96459.1"/>
    </source>
</evidence>
<organism evidence="2 3">
    <name type="scientific">Labilithrix luteola</name>
    <dbReference type="NCBI Taxonomy" id="1391654"/>
    <lineage>
        <taxon>Bacteria</taxon>
        <taxon>Pseudomonadati</taxon>
        <taxon>Myxococcota</taxon>
        <taxon>Polyangia</taxon>
        <taxon>Polyangiales</taxon>
        <taxon>Labilitrichaceae</taxon>
        <taxon>Labilithrix</taxon>
    </lineage>
</organism>
<reference evidence="2 3" key="1">
    <citation type="submission" date="2015-08" db="EMBL/GenBank/DDBJ databases">
        <authorList>
            <person name="Babu N.S."/>
            <person name="Beckwith C.J."/>
            <person name="Beseler K.G."/>
            <person name="Brison A."/>
            <person name="Carone J.V."/>
            <person name="Caskin T.P."/>
            <person name="Diamond M."/>
            <person name="Durham M.E."/>
            <person name="Foxe J.M."/>
            <person name="Go M."/>
            <person name="Henderson B.A."/>
            <person name="Jones I.B."/>
            <person name="McGettigan J.A."/>
            <person name="Micheletti S.J."/>
            <person name="Nasrallah M.E."/>
            <person name="Ortiz D."/>
            <person name="Piller C.R."/>
            <person name="Privatt S.R."/>
            <person name="Schneider S.L."/>
            <person name="Sharp S."/>
            <person name="Smith T.C."/>
            <person name="Stanton J.D."/>
            <person name="Ullery H.E."/>
            <person name="Wilson R.J."/>
            <person name="Serrano M.G."/>
            <person name="Buck G."/>
            <person name="Lee V."/>
            <person name="Wang Y."/>
            <person name="Carvalho R."/>
            <person name="Voegtly L."/>
            <person name="Shi R."/>
            <person name="Duckworth R."/>
            <person name="Johnson A."/>
            <person name="Loviza R."/>
            <person name="Walstead R."/>
            <person name="Shah Z."/>
            <person name="Kiflezghi M."/>
            <person name="Wade K."/>
            <person name="Ball S.L."/>
            <person name="Bradley K.W."/>
            <person name="Asai D.J."/>
            <person name="Bowman C.A."/>
            <person name="Russell D.A."/>
            <person name="Pope W.H."/>
            <person name="Jacobs-Sera D."/>
            <person name="Hendrix R.W."/>
            <person name="Hatfull G.F."/>
        </authorList>
    </citation>
    <scope>NUCLEOTIDE SEQUENCE [LARGE SCALE GENOMIC DNA]</scope>
    <source>
        <strain evidence="2 3">DSM 27648</strain>
    </source>
</reference>
<protein>
    <submittedName>
        <fullName evidence="2">Uncharacterized protein</fullName>
    </submittedName>
</protein>
<sequence length="70" mass="7353">MHFSRGKMTSGTISIPSSLMKNIESSRAGKALRALASLGLGLAALGDAAASTRRRQTPAQRTCVPTDQRP</sequence>
<proteinExistence type="predicted"/>
<feature type="region of interest" description="Disordered" evidence="1">
    <location>
        <begin position="47"/>
        <end position="70"/>
    </location>
</feature>